<accession>A0A367RB10</accession>
<organism evidence="1 2">
    <name type="scientific">Nostoc punctiforme NIES-2108</name>
    <dbReference type="NCBI Taxonomy" id="1356359"/>
    <lineage>
        <taxon>Bacteria</taxon>
        <taxon>Bacillati</taxon>
        <taxon>Cyanobacteriota</taxon>
        <taxon>Cyanophyceae</taxon>
        <taxon>Nostocales</taxon>
        <taxon>Nostocaceae</taxon>
        <taxon>Nostoc</taxon>
    </lineage>
</organism>
<proteinExistence type="predicted"/>
<sequence length="1175" mass="136409">MNEILRYNQFIYGKFAGNEDSGYCLVARTADLTNQEQLVTMVEKTHRFWKGQPPVRDNIKAAGIFLQDNNLVLVQASSSINANGHEVISGYRDFIQHRYVFIPIDSLAVLQSRTYKLLYWILNQIIPIQYEFNPNLAPLQIPLLEEQVSTEFRDKEVTKIQQYLSDRDTKIPWLLEAEDALIDCQRLLLTVDDTIKPEDFLEIILLLLPAVCHSQVSVAVGTLDEQQCNWAQVLIKFNNYLESRLPDDLIWLNRATKKNEGWFNQNQFKSHYLSLINSIVDTPIKISQLLEQLGEINSNRITLQNLTDPRVIAHLIPLLPDEQQDAERHRYLSKLSTEEWQTIIPIITDNDQQGLAFALRELSHTARDLQQCLPLIFDIWKRLSNEKQVCFLQTLKDNFPLAEILLNDGLTQQSAYQTEEVVQELIELSMLLVSHKSHQNQIQQAWEFAKNFLTNNEIFNTNTKRFNLLNAAFPDEIPANAEVLQDPDYPQIIIELIPALPDDVQDNMWRKYLSALDQNKWQTVIPKINIQGGLVVAWQKLEISTIQQPNQYTPLMLEVWKRLSLVEKTQHLQQLQQNVKLGEILLEYGLLEPSYLEGSDTAVMRELITLSKSVVALKSQDDWNSAWQFATHLAKKPIFQDKAECFCLLDTVLKSEIPIQNLYDFFKYKFANLLTHVESIKIQESNLYRQLLTKNAEAAELLNILLAKRNGAINVLPQLSNLVGMSNLQQDDLYYQFLTNWLPSYEEARNLLVALIKLDNFKLNQTLGWFENKKAGVFEILFNFQKSLNCWDDWHKLASILYNTPQESVNFIDKFLGEKFPIDTLQEWLPIIANDENIRKSFCINSRAWEVIQHQDLNKLVVKLPEYAVTLTRCLQDSHRFDWINGDLLRCLCENWISQGGIDSQLQTLVTSDSVTKEKEFSNQDWLQIQMAGWKLGIELKLPQNRPSLQDGEKRVLSDNALQVLENHTQLQQRQSLLYDCHAWCLGSTELKNIALRVVELYTHPQQTRDLLKNCETWKLSISEQKEILKAAPHQACSVDLMLQYLGHDGKLVNIEQELKLLEILLQIQQCNEVEIATLQAFYIDILTMLVSESNINRIKWWKETASQKQIYLEAFNLAIKDFARQMNFERLKGYSNKLKDYSLFDEANLLFKACLYWLPEATMKQALQDFNNLK</sequence>
<gene>
    <name evidence="1" type="ORF">A6769_27335</name>
</gene>
<dbReference type="Proteomes" id="UP000252085">
    <property type="component" value="Unassembled WGS sequence"/>
</dbReference>
<dbReference type="AlphaFoldDB" id="A0A367RB10"/>
<evidence type="ECO:0000313" key="2">
    <source>
        <dbReference type="Proteomes" id="UP000252085"/>
    </source>
</evidence>
<reference evidence="1 2" key="1">
    <citation type="submission" date="2016-04" db="EMBL/GenBank/DDBJ databases">
        <authorList>
            <person name="Evans L.H."/>
            <person name="Alamgir A."/>
            <person name="Owens N."/>
            <person name="Weber N.D."/>
            <person name="Virtaneva K."/>
            <person name="Barbian K."/>
            <person name="Babar A."/>
            <person name="Rosenke K."/>
        </authorList>
    </citation>
    <scope>NUCLEOTIDE SEQUENCE [LARGE SCALE GENOMIC DNA]</scope>
    <source>
        <strain evidence="1">NIES-2108</strain>
    </source>
</reference>
<evidence type="ECO:0000313" key="1">
    <source>
        <dbReference type="EMBL" id="RCJ32592.1"/>
    </source>
</evidence>
<dbReference type="EMBL" id="LXQE01000164">
    <property type="protein sequence ID" value="RCJ32592.1"/>
    <property type="molecule type" value="Genomic_DNA"/>
</dbReference>
<name>A0A367RB10_NOSPU</name>
<protein>
    <submittedName>
        <fullName evidence="1">Uncharacterized protein</fullName>
    </submittedName>
</protein>
<comment type="caution">
    <text evidence="1">The sequence shown here is derived from an EMBL/GenBank/DDBJ whole genome shotgun (WGS) entry which is preliminary data.</text>
</comment>